<evidence type="ECO:0000313" key="2">
    <source>
        <dbReference type="EMBL" id="KAI4529564.1"/>
    </source>
</evidence>
<sequence length="370" mass="41551">MQGLLLLLLAHTEQEPQAGLRAKRGHGRGDDAKSKAEQSVKPRTPGEVPTGRTQRAGQRSPGQCRTEGTQLPSASMPSTRERNLDCVPAQLSEMRQKRDAGMELTHSGRFPEKRPLKTNKIRCITVQQFIKDQRTSEIIQSLLEPQAKDAKYTRVFPHETDERKTGTGISAFALHRGLPSRQSSTVSPSADKQVTFLKSQTMLPSSENLTVCVTVSQIYKLPSEPHGAGMAATGSVWITDTSHRKKEIRSLDKAAMEPPAVKLLLKIQKHSSCEKLILLTYILSFFHLEGRKLKHQQLYRMQFRHQNRDQPALLVVVQKFPGKSSACPSLGSKTYLQKMHRGYKARTQDSIFRSLKIPVENMIILDRREG</sequence>
<protein>
    <submittedName>
        <fullName evidence="2">Uncharacterized protein</fullName>
    </submittedName>
</protein>
<name>A0AAD4TNW1_OVIAM</name>
<dbReference type="AlphaFoldDB" id="A0AAD4TNW1"/>
<feature type="compositionally biased region" description="Polar residues" evidence="1">
    <location>
        <begin position="51"/>
        <end position="78"/>
    </location>
</feature>
<keyword evidence="3" id="KW-1185">Reference proteome</keyword>
<organism evidence="2 3">
    <name type="scientific">Ovis ammon polii</name>
    <dbReference type="NCBI Taxonomy" id="230172"/>
    <lineage>
        <taxon>Eukaryota</taxon>
        <taxon>Metazoa</taxon>
        <taxon>Chordata</taxon>
        <taxon>Craniata</taxon>
        <taxon>Vertebrata</taxon>
        <taxon>Euteleostomi</taxon>
        <taxon>Mammalia</taxon>
        <taxon>Eutheria</taxon>
        <taxon>Laurasiatheria</taxon>
        <taxon>Artiodactyla</taxon>
        <taxon>Ruminantia</taxon>
        <taxon>Pecora</taxon>
        <taxon>Bovidae</taxon>
        <taxon>Caprinae</taxon>
        <taxon>Ovis</taxon>
    </lineage>
</organism>
<feature type="region of interest" description="Disordered" evidence="1">
    <location>
        <begin position="14"/>
        <end position="83"/>
    </location>
</feature>
<accession>A0AAD4TNW1</accession>
<feature type="compositionally biased region" description="Basic and acidic residues" evidence="1">
    <location>
        <begin position="27"/>
        <end position="40"/>
    </location>
</feature>
<evidence type="ECO:0000313" key="3">
    <source>
        <dbReference type="Proteomes" id="UP001214576"/>
    </source>
</evidence>
<reference evidence="2" key="1">
    <citation type="submission" date="2022-03" db="EMBL/GenBank/DDBJ databases">
        <title>Genomic analyses of argali, domestic sheep and their hybrids provide insights into chromosomal evolution, heterosis and genetic basis of agronomic traits.</title>
        <authorList>
            <person name="Li M."/>
        </authorList>
    </citation>
    <scope>NUCLEOTIDE SEQUENCE</scope>
    <source>
        <strain evidence="2">CAU-MHL-2022a</strain>
        <tissue evidence="2">Skin</tissue>
    </source>
</reference>
<dbReference type="EMBL" id="JAKZEL010000027">
    <property type="protein sequence ID" value="KAI4529564.1"/>
    <property type="molecule type" value="Genomic_DNA"/>
</dbReference>
<comment type="caution">
    <text evidence="2">The sequence shown here is derived from an EMBL/GenBank/DDBJ whole genome shotgun (WGS) entry which is preliminary data.</text>
</comment>
<dbReference type="Proteomes" id="UP001214576">
    <property type="component" value="Unassembled WGS sequence"/>
</dbReference>
<gene>
    <name evidence="2" type="ORF">MG293_020242</name>
</gene>
<proteinExistence type="predicted"/>
<evidence type="ECO:0000256" key="1">
    <source>
        <dbReference type="SAM" id="MobiDB-lite"/>
    </source>
</evidence>